<dbReference type="InterPro" id="IPR001394">
    <property type="entry name" value="Peptidase_C19_UCH"/>
</dbReference>
<sequence length="1150" mass="126144">METLVSSYLSKKLSSNGGPSKAPSFSENLETSSRVQGLLSGGITFTRAGPQNDPWLNALAKLPCKTLSSVGPTNQRLSQSEQTSTSSSWNLPPSSPTTSQVILSDKAQKRPLDAIIDEFQQESPDTSTKHQRKQDHGPSPGNHSKVCSVVLRNSGSRVQVGLTNVGNTCYFNAMLQCLTNCKPFYNYIRSEAHDRTICRRGDQCVLCLLKSFCVSQMPVNPNEKVVSGSVLRDLLVKMRTAVRRWKIHAHQSVDEILSYVLDSMWDRDMAYFGVTDRQHTPMMGLFGTLVEQQYACSLCGEASISTVVEPTLILGLVNGDRRSVQDRLRMEYGLTETLSEPKSKCDACGQSRTPRPTMKRVLKNLPMILVVMLKRFYVIDGISHKINQFVQFPESLDLRPCMDTSSVAQNSLYRLSGVVEHWGKSMTDGHYVAYCKNYCQQRRAEAWFCLNDRQVRTIDSREVLQKQAYLLFYTVQGQATRTIDTVSPARAAVINGNEESSSGTTTIREAKVAKISPPGQHALKITKLIPSKYIPIVVLKKANPDKHGVVSISATSALNNSTQVTFSKQKSTGLPFVNGNGPAALKSPILKINGPSNSQPSGDDDGRPVSVRDGRDLTVSNVNGSVVREDASTISGVETQQFKKENGNGYRTTPPTTSVSLQRKSLFGNLSPKLDCRTEKVLQNHRRDATWSSLVPYASSSSDDSSSDESDDRLNTVSNGNSNNSSTLKRGAVSALHLSVPRAASSSGWVVDKLNDTPSVNSNSSSSQNSNTGSCNNNTNNNNNNSSSSSVHGTSPGWNVTQETHSPTTTTSTTTGPVTTATTTTITTTTTTIIISQSQTSTTGANGAAIWGLKASFSNSDGGGDESSSNNSNTNGVVSSQNHQQATSPVKQATLTPAINMVGINGNGPSIPTVLYTPRMPPSMQQQNTRISSKPDETYRKAERSSVPAPNSNGMREVVYQNSTDNSPRSYKGQTEKSNTNGSTNGGDTNGQRDGSLFSYWGANLHETKDERELYDEEIDQGRQKKKPALSWKNQASRWNNKHRQQNPFQREQDQRLQNGNGIPGVTHNVHFKKQHHRQNHHHFISGNVKQKLCRWHHNGNGVQRHGANGHRGSNEQNGNYLQNQHYSKAQHETSNLNGKWQHQSDRSFR</sequence>
<feature type="region of interest" description="Disordered" evidence="2">
    <location>
        <begin position="695"/>
        <end position="728"/>
    </location>
</feature>
<dbReference type="Gene3D" id="3.90.70.10">
    <property type="entry name" value="Cysteine proteinases"/>
    <property type="match status" value="1"/>
</dbReference>
<feature type="region of interest" description="Disordered" evidence="2">
    <location>
        <begin position="121"/>
        <end position="145"/>
    </location>
</feature>
<organism evidence="4 5">
    <name type="scientific">Varroa destructor</name>
    <name type="common">Honeybee mite</name>
    <dbReference type="NCBI Taxonomy" id="109461"/>
    <lineage>
        <taxon>Eukaryota</taxon>
        <taxon>Metazoa</taxon>
        <taxon>Ecdysozoa</taxon>
        <taxon>Arthropoda</taxon>
        <taxon>Chelicerata</taxon>
        <taxon>Arachnida</taxon>
        <taxon>Acari</taxon>
        <taxon>Parasitiformes</taxon>
        <taxon>Mesostigmata</taxon>
        <taxon>Gamasina</taxon>
        <taxon>Dermanyssoidea</taxon>
        <taxon>Varroidae</taxon>
        <taxon>Varroa</taxon>
    </lineage>
</organism>
<feature type="compositionally biased region" description="Polar residues" evidence="2">
    <location>
        <begin position="923"/>
        <end position="932"/>
    </location>
</feature>
<dbReference type="GO" id="GO:0005829">
    <property type="term" value="C:cytosol"/>
    <property type="evidence" value="ECO:0007669"/>
    <property type="project" value="TreeGrafter"/>
</dbReference>
<feature type="compositionally biased region" description="Polar residues" evidence="2">
    <location>
        <begin position="791"/>
        <end position="800"/>
    </location>
</feature>
<evidence type="ECO:0000259" key="3">
    <source>
        <dbReference type="PROSITE" id="PS50235"/>
    </source>
</evidence>
<evidence type="ECO:0000313" key="5">
    <source>
        <dbReference type="Proteomes" id="UP000594260"/>
    </source>
</evidence>
<feature type="region of interest" description="Disordered" evidence="2">
    <location>
        <begin position="1"/>
        <end position="31"/>
    </location>
</feature>
<feature type="compositionally biased region" description="Low complexity" evidence="2">
    <location>
        <begin position="78"/>
        <end position="99"/>
    </location>
</feature>
<keyword evidence="5" id="KW-1185">Reference proteome</keyword>
<dbReference type="PROSITE" id="PS00972">
    <property type="entry name" value="USP_1"/>
    <property type="match status" value="1"/>
</dbReference>
<dbReference type="RefSeq" id="XP_022667865.1">
    <property type="nucleotide sequence ID" value="XM_022812130.1"/>
</dbReference>
<dbReference type="SUPFAM" id="SSF54001">
    <property type="entry name" value="Cysteine proteinases"/>
    <property type="match status" value="1"/>
</dbReference>
<protein>
    <recommendedName>
        <fullName evidence="3">USP domain-containing protein</fullName>
    </recommendedName>
</protein>
<feature type="compositionally biased region" description="Basic and acidic residues" evidence="2">
    <location>
        <begin position="604"/>
        <end position="615"/>
    </location>
</feature>
<evidence type="ECO:0000313" key="4">
    <source>
        <dbReference type="EnsemblMetazoa" id="XP_022667865"/>
    </source>
</evidence>
<feature type="compositionally biased region" description="Polar residues" evidence="2">
    <location>
        <begin position="1115"/>
        <end position="1142"/>
    </location>
</feature>
<dbReference type="Pfam" id="PF00443">
    <property type="entry name" value="UCH"/>
    <property type="match status" value="1"/>
</dbReference>
<feature type="region of interest" description="Disordered" evidence="2">
    <location>
        <begin position="632"/>
        <end position="659"/>
    </location>
</feature>
<feature type="region of interest" description="Disordered" evidence="2">
    <location>
        <begin position="859"/>
        <end position="890"/>
    </location>
</feature>
<dbReference type="InterPro" id="IPR050164">
    <property type="entry name" value="Peptidase_C19"/>
</dbReference>
<dbReference type="InterPro" id="IPR028889">
    <property type="entry name" value="USP"/>
</dbReference>
<feature type="region of interest" description="Disordered" evidence="2">
    <location>
        <begin position="912"/>
        <end position="997"/>
    </location>
</feature>
<dbReference type="Proteomes" id="UP000594260">
    <property type="component" value="Unplaced"/>
</dbReference>
<feature type="region of interest" description="Disordered" evidence="2">
    <location>
        <begin position="755"/>
        <end position="823"/>
    </location>
</feature>
<dbReference type="GeneID" id="111253136"/>
<feature type="compositionally biased region" description="Low complexity" evidence="2">
    <location>
        <begin position="759"/>
        <end position="790"/>
    </location>
</feature>
<dbReference type="GO" id="GO:0005634">
    <property type="term" value="C:nucleus"/>
    <property type="evidence" value="ECO:0007669"/>
    <property type="project" value="TreeGrafter"/>
</dbReference>
<dbReference type="PROSITE" id="PS00973">
    <property type="entry name" value="USP_2"/>
    <property type="match status" value="1"/>
</dbReference>
<dbReference type="GO" id="GO:0004843">
    <property type="term" value="F:cysteine-type deubiquitinase activity"/>
    <property type="evidence" value="ECO:0007669"/>
    <property type="project" value="InterPro"/>
</dbReference>
<evidence type="ECO:0000256" key="1">
    <source>
        <dbReference type="ARBA" id="ARBA00009085"/>
    </source>
</evidence>
<reference evidence="4" key="1">
    <citation type="submission" date="2021-01" db="UniProtKB">
        <authorList>
            <consortium name="EnsemblMetazoa"/>
        </authorList>
    </citation>
    <scope>IDENTIFICATION</scope>
</reference>
<feature type="region of interest" description="Disordered" evidence="2">
    <location>
        <begin position="1017"/>
        <end position="1063"/>
    </location>
</feature>
<feature type="region of interest" description="Disordered" evidence="2">
    <location>
        <begin position="70"/>
        <end position="101"/>
    </location>
</feature>
<feature type="compositionally biased region" description="Low complexity" evidence="2">
    <location>
        <begin position="859"/>
        <end position="882"/>
    </location>
</feature>
<feature type="compositionally biased region" description="Polar residues" evidence="2">
    <location>
        <begin position="1046"/>
        <end position="1061"/>
    </location>
</feature>
<feature type="compositionally biased region" description="Basic and acidic residues" evidence="2">
    <location>
        <begin position="933"/>
        <end position="944"/>
    </location>
</feature>
<name>A0A7M7KNW7_VARDE</name>
<feature type="region of interest" description="Disordered" evidence="2">
    <location>
        <begin position="1099"/>
        <end position="1150"/>
    </location>
</feature>
<dbReference type="EnsemblMetazoa" id="XM_022812130">
    <property type="protein sequence ID" value="XP_022667865"/>
    <property type="gene ID" value="LOC111253136"/>
</dbReference>
<evidence type="ECO:0000256" key="2">
    <source>
        <dbReference type="SAM" id="MobiDB-lite"/>
    </source>
</evidence>
<dbReference type="InterPro" id="IPR038765">
    <property type="entry name" value="Papain-like_cys_pep_sf"/>
</dbReference>
<dbReference type="InterPro" id="IPR018200">
    <property type="entry name" value="USP_CS"/>
</dbReference>
<feature type="compositionally biased region" description="Low complexity" evidence="2">
    <location>
        <begin position="1"/>
        <end position="15"/>
    </location>
</feature>
<feature type="compositionally biased region" description="Polar residues" evidence="2">
    <location>
        <begin position="948"/>
        <end position="977"/>
    </location>
</feature>
<comment type="similarity">
    <text evidence="1">Belongs to the peptidase C19 family.</text>
</comment>
<dbReference type="AlphaFoldDB" id="A0A7M7KNW7"/>
<dbReference type="GO" id="GO:0016579">
    <property type="term" value="P:protein deubiquitination"/>
    <property type="evidence" value="ECO:0007669"/>
    <property type="project" value="InterPro"/>
</dbReference>
<feature type="compositionally biased region" description="Low complexity" evidence="2">
    <location>
        <begin position="801"/>
        <end position="823"/>
    </location>
</feature>
<feature type="domain" description="USP" evidence="3">
    <location>
        <begin position="160"/>
        <end position="476"/>
    </location>
</feature>
<feature type="region of interest" description="Disordered" evidence="2">
    <location>
        <begin position="587"/>
        <end position="615"/>
    </location>
</feature>
<dbReference type="PANTHER" id="PTHR24006">
    <property type="entry name" value="UBIQUITIN CARBOXYL-TERMINAL HYDROLASE"/>
    <property type="match status" value="1"/>
</dbReference>
<proteinExistence type="inferred from homology"/>
<accession>A0A7M7KNW7</accession>
<dbReference type="PROSITE" id="PS50235">
    <property type="entry name" value="USP_3"/>
    <property type="match status" value="1"/>
</dbReference>
<feature type="compositionally biased region" description="Polar residues" evidence="2">
    <location>
        <begin position="649"/>
        <end position="659"/>
    </location>
</feature>